<keyword evidence="2" id="KW-0808">Transferase</keyword>
<evidence type="ECO:0000259" key="1">
    <source>
        <dbReference type="Pfam" id="PF13649"/>
    </source>
</evidence>
<dbReference type="EMBL" id="JBHSBN010000032">
    <property type="protein sequence ID" value="MFC4109997.1"/>
    <property type="molecule type" value="Genomic_DNA"/>
</dbReference>
<keyword evidence="2" id="KW-0489">Methyltransferase</keyword>
<evidence type="ECO:0000313" key="2">
    <source>
        <dbReference type="EMBL" id="MFC4109997.1"/>
    </source>
</evidence>
<protein>
    <submittedName>
        <fullName evidence="2">Class I SAM-dependent methyltransferase</fullName>
        <ecNumber evidence="2">2.1.1.222</ecNumber>
        <ecNumber evidence="2">2.1.1.64</ecNumber>
    </submittedName>
</protein>
<dbReference type="GO" id="GO:0102208">
    <property type="term" value="F:2-polyprenyl-6-hydroxyphenol methylase activity"/>
    <property type="evidence" value="ECO:0007669"/>
    <property type="project" value="UniProtKB-EC"/>
</dbReference>
<dbReference type="EC" id="2.1.1.222" evidence="2"/>
<dbReference type="SUPFAM" id="SSF53335">
    <property type="entry name" value="S-adenosyl-L-methionine-dependent methyltransferases"/>
    <property type="match status" value="1"/>
</dbReference>
<organism evidence="2 3">
    <name type="scientific">Micromonospora zhanjiangensis</name>
    <dbReference type="NCBI Taxonomy" id="1522057"/>
    <lineage>
        <taxon>Bacteria</taxon>
        <taxon>Bacillati</taxon>
        <taxon>Actinomycetota</taxon>
        <taxon>Actinomycetes</taxon>
        <taxon>Micromonosporales</taxon>
        <taxon>Micromonosporaceae</taxon>
        <taxon>Micromonospora</taxon>
    </lineage>
</organism>
<keyword evidence="3" id="KW-1185">Reference proteome</keyword>
<name>A0ABV8KVV7_9ACTN</name>
<reference evidence="3" key="1">
    <citation type="journal article" date="2019" name="Int. J. Syst. Evol. Microbiol.">
        <title>The Global Catalogue of Microorganisms (GCM) 10K type strain sequencing project: providing services to taxonomists for standard genome sequencing and annotation.</title>
        <authorList>
            <consortium name="The Broad Institute Genomics Platform"/>
            <consortium name="The Broad Institute Genome Sequencing Center for Infectious Disease"/>
            <person name="Wu L."/>
            <person name="Ma J."/>
        </authorList>
    </citation>
    <scope>NUCLEOTIDE SEQUENCE [LARGE SCALE GENOMIC DNA]</scope>
    <source>
        <strain evidence="3">2902at01</strain>
    </source>
</reference>
<dbReference type="Proteomes" id="UP001595868">
    <property type="component" value="Unassembled WGS sequence"/>
</dbReference>
<evidence type="ECO:0000313" key="3">
    <source>
        <dbReference type="Proteomes" id="UP001595868"/>
    </source>
</evidence>
<proteinExistence type="predicted"/>
<sequence>MDSTTRANRRAWETASRPHGREWYDHLLAQAAAGATLFDTERELLGEVLDRSPDVVHLQSGNGTDDAALVQAGARSVVGVDYSEVAVAAASRRARQLGLACRYVVGVLPGAPLVPGCADLVYTGKGALIWITDLAGWARDVVRLLRPSGHLFVYEEHPAVPLWTLDEDEPRIRPDRSYFGACHVNDTFPAGGAVQVQRTLGEVVTAVAAAGLRIVHAGEYAEPFWRVSGVEAAAWSGRLPNAFSLLARAPGVGPVG</sequence>
<comment type="caution">
    <text evidence="2">The sequence shown here is derived from an EMBL/GenBank/DDBJ whole genome shotgun (WGS) entry which is preliminary data.</text>
</comment>
<dbReference type="Gene3D" id="3.40.50.150">
    <property type="entry name" value="Vaccinia Virus protein VP39"/>
    <property type="match status" value="1"/>
</dbReference>
<dbReference type="InterPro" id="IPR029063">
    <property type="entry name" value="SAM-dependent_MTases_sf"/>
</dbReference>
<accession>A0ABV8KVV7</accession>
<dbReference type="InterPro" id="IPR041698">
    <property type="entry name" value="Methyltransf_25"/>
</dbReference>
<dbReference type="RefSeq" id="WP_377552102.1">
    <property type="nucleotide sequence ID" value="NZ_JBHSBN010000032.1"/>
</dbReference>
<feature type="domain" description="Methyltransferase" evidence="1">
    <location>
        <begin position="56"/>
        <end position="149"/>
    </location>
</feature>
<gene>
    <name evidence="2" type="ORF">ACFOX0_29245</name>
</gene>
<dbReference type="GO" id="GO:0032259">
    <property type="term" value="P:methylation"/>
    <property type="evidence" value="ECO:0007669"/>
    <property type="project" value="UniProtKB-KW"/>
</dbReference>
<dbReference type="Pfam" id="PF13649">
    <property type="entry name" value="Methyltransf_25"/>
    <property type="match status" value="1"/>
</dbReference>
<dbReference type="GO" id="GO:0061542">
    <property type="term" value="F:3-demethylubiquinol 3-O-methyltransferase activity"/>
    <property type="evidence" value="ECO:0007669"/>
    <property type="project" value="UniProtKB-EC"/>
</dbReference>
<dbReference type="EC" id="2.1.1.64" evidence="2"/>